<keyword evidence="4" id="KW-0677">Repeat</keyword>
<protein>
    <recommendedName>
        <fullName evidence="15">UvrABC system protein A</fullName>
    </recommendedName>
    <alternativeName>
        <fullName evidence="16">Excinuclease ABC subunit A</fullName>
    </alternativeName>
</protein>
<evidence type="ECO:0000256" key="3">
    <source>
        <dbReference type="ARBA" id="ARBA00022723"/>
    </source>
</evidence>
<keyword evidence="5" id="KW-0547">Nucleotide-binding</keyword>
<evidence type="ECO:0000313" key="19">
    <source>
        <dbReference type="Proteomes" id="UP000003558"/>
    </source>
</evidence>
<evidence type="ECO:0000256" key="14">
    <source>
        <dbReference type="ARBA" id="ARBA00038000"/>
    </source>
</evidence>
<dbReference type="GO" id="GO:0003677">
    <property type="term" value="F:DNA binding"/>
    <property type="evidence" value="ECO:0007669"/>
    <property type="project" value="UniProtKB-KW"/>
</dbReference>
<dbReference type="Gene3D" id="1.10.8.280">
    <property type="entry name" value="ABC transporter ATPase domain-like"/>
    <property type="match status" value="1"/>
</dbReference>
<evidence type="ECO:0000259" key="17">
    <source>
        <dbReference type="Pfam" id="PF17755"/>
    </source>
</evidence>
<evidence type="ECO:0000256" key="12">
    <source>
        <dbReference type="ARBA" id="ARBA00023125"/>
    </source>
</evidence>
<dbReference type="eggNOG" id="COG0178">
    <property type="taxonomic scope" value="Bacteria"/>
</dbReference>
<evidence type="ECO:0000256" key="2">
    <source>
        <dbReference type="ARBA" id="ARBA00022490"/>
    </source>
</evidence>
<dbReference type="GO" id="GO:0004518">
    <property type="term" value="F:nuclease activity"/>
    <property type="evidence" value="ECO:0007669"/>
    <property type="project" value="UniProtKB-KW"/>
</dbReference>
<dbReference type="EMBL" id="BACI01000056">
    <property type="protein sequence ID" value="GAA12639.1"/>
    <property type="molecule type" value="Genomic_DNA"/>
</dbReference>
<keyword evidence="3" id="KW-0479">Metal-binding</keyword>
<evidence type="ECO:0000256" key="7">
    <source>
        <dbReference type="ARBA" id="ARBA00022769"/>
    </source>
</evidence>
<keyword evidence="7" id="KW-0228">DNA excision</keyword>
<dbReference type="GO" id="GO:0006281">
    <property type="term" value="P:DNA repair"/>
    <property type="evidence" value="ECO:0007669"/>
    <property type="project" value="UniProtKB-KW"/>
</dbReference>
<dbReference type="GO" id="GO:0008270">
    <property type="term" value="F:zinc ion binding"/>
    <property type="evidence" value="ECO:0007669"/>
    <property type="project" value="UniProtKB-KW"/>
</dbReference>
<dbReference type="InterPro" id="IPR027417">
    <property type="entry name" value="P-loop_NTPase"/>
</dbReference>
<evidence type="ECO:0000256" key="15">
    <source>
        <dbReference type="ARBA" id="ARBA00039316"/>
    </source>
</evidence>
<dbReference type="AlphaFoldDB" id="F9VVL0"/>
<comment type="similarity">
    <text evidence="14">Belongs to the ABC transporter superfamily. UvrA family.</text>
</comment>
<comment type="subcellular location">
    <subcellularLocation>
        <location evidence="1">Cytoplasm</location>
    </subcellularLocation>
</comment>
<comment type="caution">
    <text evidence="18">The sequence shown here is derived from an EMBL/GenBank/DDBJ whole genome shotgun (WGS) entry which is preliminary data.</text>
</comment>
<organism evidence="18 19">
    <name type="scientific">Gordonia alkanivorans NBRC 16433</name>
    <dbReference type="NCBI Taxonomy" id="1027371"/>
    <lineage>
        <taxon>Bacteria</taxon>
        <taxon>Bacillati</taxon>
        <taxon>Actinomycetota</taxon>
        <taxon>Actinomycetes</taxon>
        <taxon>Mycobacteriales</taxon>
        <taxon>Gordoniaceae</taxon>
        <taxon>Gordonia</taxon>
    </lineage>
</organism>
<keyword evidence="2" id="KW-0963">Cytoplasm</keyword>
<dbReference type="Gene3D" id="1.20.1580.10">
    <property type="entry name" value="ABC transporter ATPase like domain"/>
    <property type="match status" value="2"/>
</dbReference>
<dbReference type="PANTHER" id="PTHR43152">
    <property type="entry name" value="UVRABC SYSTEM PROTEIN A"/>
    <property type="match status" value="1"/>
</dbReference>
<evidence type="ECO:0000256" key="1">
    <source>
        <dbReference type="ARBA" id="ARBA00004496"/>
    </source>
</evidence>
<dbReference type="SUPFAM" id="SSF52540">
    <property type="entry name" value="P-loop containing nucleoside triphosphate hydrolases"/>
    <property type="match status" value="2"/>
</dbReference>
<dbReference type="STRING" id="1027371.GOALK_056_00720"/>
<dbReference type="GO" id="GO:0005524">
    <property type="term" value="F:ATP binding"/>
    <property type="evidence" value="ECO:0007669"/>
    <property type="project" value="UniProtKB-KW"/>
</dbReference>
<name>F9VVL0_9ACTN</name>
<dbReference type="RefSeq" id="WP_006358771.1">
    <property type="nucleotide sequence ID" value="NZ_BACI01000056.1"/>
</dbReference>
<evidence type="ECO:0000256" key="5">
    <source>
        <dbReference type="ARBA" id="ARBA00022741"/>
    </source>
</evidence>
<evidence type="ECO:0000256" key="8">
    <source>
        <dbReference type="ARBA" id="ARBA00022771"/>
    </source>
</evidence>
<evidence type="ECO:0000313" key="18">
    <source>
        <dbReference type="EMBL" id="GAA12639.1"/>
    </source>
</evidence>
<keyword evidence="10" id="KW-0067">ATP-binding</keyword>
<evidence type="ECO:0000256" key="10">
    <source>
        <dbReference type="ARBA" id="ARBA00022840"/>
    </source>
</evidence>
<evidence type="ECO:0000256" key="9">
    <source>
        <dbReference type="ARBA" id="ARBA00022833"/>
    </source>
</evidence>
<dbReference type="PANTHER" id="PTHR43152:SF1">
    <property type="entry name" value="UVRA PROTEIN"/>
    <property type="match status" value="1"/>
</dbReference>
<evidence type="ECO:0000256" key="6">
    <source>
        <dbReference type="ARBA" id="ARBA00022763"/>
    </source>
</evidence>
<evidence type="ECO:0000256" key="11">
    <source>
        <dbReference type="ARBA" id="ARBA00022881"/>
    </source>
</evidence>
<keyword evidence="6" id="KW-0227">DNA damage</keyword>
<gene>
    <name evidence="18" type="ORF">GOALK_056_00720</name>
</gene>
<keyword evidence="12" id="KW-0238">DNA-binding</keyword>
<feature type="domain" description="UvrA DNA-binding" evidence="17">
    <location>
        <begin position="155"/>
        <end position="259"/>
    </location>
</feature>
<keyword evidence="8" id="KW-0863">Zinc-finger</keyword>
<evidence type="ECO:0000256" key="16">
    <source>
        <dbReference type="ARBA" id="ARBA00042156"/>
    </source>
</evidence>
<dbReference type="GO" id="GO:0005737">
    <property type="term" value="C:cytoplasm"/>
    <property type="evidence" value="ECO:0007669"/>
    <property type="project" value="UniProtKB-SubCell"/>
</dbReference>
<evidence type="ECO:0000256" key="13">
    <source>
        <dbReference type="ARBA" id="ARBA00023204"/>
    </source>
</evidence>
<reference evidence="18 19" key="1">
    <citation type="submission" date="2011-05" db="EMBL/GenBank/DDBJ databases">
        <title>Whole genome shotgun sequence of Gordonia alkanivorans NBRC 16433.</title>
        <authorList>
            <person name="Hosoyama A."/>
            <person name="Nakamura S."/>
            <person name="Takarada H."/>
            <person name="Tsuchikane K."/>
            <person name="Yamazaki S."/>
            <person name="Fujita N."/>
        </authorList>
    </citation>
    <scope>NUCLEOTIDE SEQUENCE [LARGE SCALE GENOMIC DNA]</scope>
    <source>
        <strain evidence="18 19">NBRC 16433</strain>
    </source>
</reference>
<dbReference type="Gene3D" id="3.40.50.300">
    <property type="entry name" value="P-loop containing nucleotide triphosphate hydrolases"/>
    <property type="match status" value="2"/>
</dbReference>
<keyword evidence="13" id="KW-0234">DNA repair</keyword>
<dbReference type="Pfam" id="PF17755">
    <property type="entry name" value="UvrA_DNA-bind"/>
    <property type="match status" value="1"/>
</dbReference>
<keyword evidence="9" id="KW-0862">Zinc</keyword>
<evidence type="ECO:0000256" key="4">
    <source>
        <dbReference type="ARBA" id="ARBA00022737"/>
    </source>
</evidence>
<proteinExistence type="inferred from homology"/>
<dbReference type="InterPro" id="IPR041552">
    <property type="entry name" value="UvrA_DNA-bd"/>
</dbReference>
<accession>F9VVL0</accession>
<dbReference type="Proteomes" id="UP000003558">
    <property type="component" value="Unassembled WGS sequence"/>
</dbReference>
<sequence>MTDSIRVRGAREHNLRDIDVDIPRVGLVVVTGVSGSGKSSLVFDTLFTEGQRRLLHTISPYARRVIDQLARPRVRSITGLPPVVAVSQRHNVSGRATVGTTTTVSDGLRLLVSRLGDYPPGIEPMEAEAFSAATHAGACAGCEGTGRRYDVSERSLVPDPTRSIREGAISAWPGAWHGKNLRDILDALGIDIDTPFSELDEETRRWILFTDEQPVVTVHPERDATTVQGSYQGTYMSARRYVLHTFATTKSAALRGKAERHLEITRCPGCGGTGLSASARAVTFAGHTIIDLEAMPLADLDQVLAAGTSTDDVARNTVDREIIGDIRASVTPLLDLGLGYLAPRRGVRTLSAGEFGRVRLARQVTDGLSGLLYIFDEPSAALHPDDLPNLLSLFDRLRAMGGSVVAVDHNPTIMRAADWLVDLGPKAGVDGGHLVYSGPPGGVIDVAESLTGAALRTAVQSKDAGKTDRQPRGHLCLTATDGVASRLPPTRIPLGVVTAITGRSGTGKTRFLVDALIPAASDSTRTSVHRVIELDQRPIGRTPRSVVATYVGIFDEIRRVYAATDTARAHGFGVGAFSFNVAQGRCPGCGGEGSRELDLHFLPSVRVECDECDGARYRPEVLEVTVDGRTVADVLTLSVGDAVEVFADNATLRRGLDALLTVGLGYLTLGHSAMELSGGEAQRVRLANELQRPSRGSTMYVLDTPSTGLHPCDIDRIRMALQGLVARGDTVVIAEHDPQLIAIAEHRLDIVSAPGASVVEFAD</sequence>
<keyword evidence="11" id="KW-0267">Excision nuclease</keyword>